<evidence type="ECO:0000313" key="1">
    <source>
        <dbReference type="EMBL" id="KAJ8630350.1"/>
    </source>
</evidence>
<accession>A0ACC2LAS1</accession>
<name>A0ACC2LAS1_PERAE</name>
<organism evidence="1 2">
    <name type="scientific">Persea americana</name>
    <name type="common">Avocado</name>
    <dbReference type="NCBI Taxonomy" id="3435"/>
    <lineage>
        <taxon>Eukaryota</taxon>
        <taxon>Viridiplantae</taxon>
        <taxon>Streptophyta</taxon>
        <taxon>Embryophyta</taxon>
        <taxon>Tracheophyta</taxon>
        <taxon>Spermatophyta</taxon>
        <taxon>Magnoliopsida</taxon>
        <taxon>Magnoliidae</taxon>
        <taxon>Laurales</taxon>
        <taxon>Lauraceae</taxon>
        <taxon>Persea</taxon>
    </lineage>
</organism>
<comment type="caution">
    <text evidence="1">The sequence shown here is derived from an EMBL/GenBank/DDBJ whole genome shotgun (WGS) entry which is preliminary data.</text>
</comment>
<protein>
    <submittedName>
        <fullName evidence="1">Uncharacterized protein</fullName>
    </submittedName>
</protein>
<dbReference type="EMBL" id="CM056815">
    <property type="protein sequence ID" value="KAJ8630350.1"/>
    <property type="molecule type" value="Genomic_DNA"/>
</dbReference>
<sequence length="99" mass="10582">MFPPHLSISSFLPIAVAPPSQATLLKSALSLSPRLLASLRSSGPHNVVPPQRCFVVALSLSPSLSTKTPASQVELKSQRTPLETPSIKVARISSFLCRH</sequence>
<reference evidence="1 2" key="1">
    <citation type="journal article" date="2022" name="Hortic Res">
        <title>A haplotype resolved chromosomal level avocado genome allows analysis of novel avocado genes.</title>
        <authorList>
            <person name="Nath O."/>
            <person name="Fletcher S.J."/>
            <person name="Hayward A."/>
            <person name="Shaw L.M."/>
            <person name="Masouleh A.K."/>
            <person name="Furtado A."/>
            <person name="Henry R.J."/>
            <person name="Mitter N."/>
        </authorList>
    </citation>
    <scope>NUCLEOTIDE SEQUENCE [LARGE SCALE GENOMIC DNA]</scope>
    <source>
        <strain evidence="2">cv. Hass</strain>
    </source>
</reference>
<keyword evidence="2" id="KW-1185">Reference proteome</keyword>
<proteinExistence type="predicted"/>
<evidence type="ECO:0000313" key="2">
    <source>
        <dbReference type="Proteomes" id="UP001234297"/>
    </source>
</evidence>
<gene>
    <name evidence="1" type="ORF">MRB53_023673</name>
</gene>
<dbReference type="Proteomes" id="UP001234297">
    <property type="component" value="Chromosome 7"/>
</dbReference>